<dbReference type="GO" id="GO:0003700">
    <property type="term" value="F:DNA-binding transcription factor activity"/>
    <property type="evidence" value="ECO:0007669"/>
    <property type="project" value="InterPro"/>
</dbReference>
<dbReference type="PIRSF" id="PIRSF016838">
    <property type="entry name" value="PafC"/>
    <property type="match status" value="1"/>
</dbReference>
<dbReference type="Proteomes" id="UP000185003">
    <property type="component" value="Unassembled WGS sequence"/>
</dbReference>
<dbReference type="STRING" id="536979.SAMN04488055_3879"/>
<dbReference type="PANTHER" id="PTHR34580">
    <property type="match status" value="1"/>
</dbReference>
<dbReference type="Pfam" id="PF13280">
    <property type="entry name" value="WYL"/>
    <property type="match status" value="1"/>
</dbReference>
<dbReference type="PROSITE" id="PS51000">
    <property type="entry name" value="HTH_DEOR_2"/>
    <property type="match status" value="1"/>
</dbReference>
<proteinExistence type="predicted"/>
<evidence type="ECO:0000313" key="4">
    <source>
        <dbReference type="EMBL" id="SIO42196.1"/>
    </source>
</evidence>
<dbReference type="SUPFAM" id="SSF46785">
    <property type="entry name" value="Winged helix' DNA-binding domain"/>
    <property type="match status" value="1"/>
</dbReference>
<evidence type="ECO:0000256" key="2">
    <source>
        <dbReference type="ARBA" id="ARBA00023163"/>
    </source>
</evidence>
<dbReference type="InterPro" id="IPR028349">
    <property type="entry name" value="PafC-like"/>
</dbReference>
<evidence type="ECO:0000313" key="5">
    <source>
        <dbReference type="Proteomes" id="UP000185003"/>
    </source>
</evidence>
<dbReference type="PANTHER" id="PTHR34580:SF3">
    <property type="entry name" value="PROTEIN PAFB"/>
    <property type="match status" value="1"/>
</dbReference>
<dbReference type="InterPro" id="IPR013196">
    <property type="entry name" value="HTH_11"/>
</dbReference>
<dbReference type="InterPro" id="IPR001034">
    <property type="entry name" value="DeoR_HTH"/>
</dbReference>
<accession>A0A1N6JDK5</accession>
<evidence type="ECO:0000259" key="3">
    <source>
        <dbReference type="PROSITE" id="PS51000"/>
    </source>
</evidence>
<dbReference type="InterPro" id="IPR057727">
    <property type="entry name" value="WCX_dom"/>
</dbReference>
<dbReference type="Gene3D" id="1.10.10.10">
    <property type="entry name" value="Winged helix-like DNA-binding domain superfamily/Winged helix DNA-binding domain"/>
    <property type="match status" value="1"/>
</dbReference>
<dbReference type="EMBL" id="FSRA01000002">
    <property type="protein sequence ID" value="SIO42196.1"/>
    <property type="molecule type" value="Genomic_DNA"/>
</dbReference>
<reference evidence="4 5" key="1">
    <citation type="submission" date="2016-11" db="EMBL/GenBank/DDBJ databases">
        <authorList>
            <person name="Jaros S."/>
            <person name="Januszkiewicz K."/>
            <person name="Wedrychowicz H."/>
        </authorList>
    </citation>
    <scope>NUCLEOTIDE SEQUENCE [LARGE SCALE GENOMIC DNA]</scope>
    <source>
        <strain evidence="4 5">DSM 24787</strain>
    </source>
</reference>
<dbReference type="GO" id="GO:0003677">
    <property type="term" value="F:DNA binding"/>
    <property type="evidence" value="ECO:0007669"/>
    <property type="project" value="UniProtKB-KW"/>
</dbReference>
<dbReference type="InterPro" id="IPR036390">
    <property type="entry name" value="WH_DNA-bd_sf"/>
</dbReference>
<keyword evidence="1" id="KW-0805">Transcription regulation</keyword>
<dbReference type="Pfam" id="PF25583">
    <property type="entry name" value="WCX"/>
    <property type="match status" value="1"/>
</dbReference>
<evidence type="ECO:0000256" key="1">
    <source>
        <dbReference type="ARBA" id="ARBA00023015"/>
    </source>
</evidence>
<dbReference type="InterPro" id="IPR051534">
    <property type="entry name" value="CBASS_pafABC_assoc_protein"/>
</dbReference>
<dbReference type="AlphaFoldDB" id="A0A1N6JDK5"/>
<dbReference type="PROSITE" id="PS52050">
    <property type="entry name" value="WYL"/>
    <property type="match status" value="1"/>
</dbReference>
<dbReference type="InterPro" id="IPR026881">
    <property type="entry name" value="WYL_dom"/>
</dbReference>
<name>A0A1N6JDK5_9BACT</name>
<sequence>MNRIDRLTAILIQLQGKKVVKAQEIADRFEISLRTVYRDVKALMEAGVPVGAEAGTGYYIVEGYHLPPVMFNRTEAAALLTGEKLMEKHSDHSNKQQFSNAMQKIRAVLRGTDKDFLESLDDNIAVLKTRPANVGEEFPNRFLSEIQDALARQKVLSLDYYSYYNDTSSRRDIEPIGIFHMNSSWHLIGYCRLRQDYRDFRADRIKSLSTTDQTFNKSSRMSLQEFIARGHKENEERLTEVKVRFTNEVVRYLGEQKYYYGFVEERTEKDYVEMTFLYGSLPCFARWLLAMGNNATIMSPLSMKDILQVKIKELLAHHC</sequence>
<dbReference type="InterPro" id="IPR036388">
    <property type="entry name" value="WH-like_DNA-bd_sf"/>
</dbReference>
<dbReference type="RefSeq" id="WP_074241125.1">
    <property type="nucleotide sequence ID" value="NZ_FSRA01000002.1"/>
</dbReference>
<keyword evidence="4" id="KW-0238">DNA-binding</keyword>
<organism evidence="4 5">
    <name type="scientific">Chitinophaga niabensis</name>
    <dbReference type="NCBI Taxonomy" id="536979"/>
    <lineage>
        <taxon>Bacteria</taxon>
        <taxon>Pseudomonadati</taxon>
        <taxon>Bacteroidota</taxon>
        <taxon>Chitinophagia</taxon>
        <taxon>Chitinophagales</taxon>
        <taxon>Chitinophagaceae</taxon>
        <taxon>Chitinophaga</taxon>
    </lineage>
</organism>
<keyword evidence="2" id="KW-0804">Transcription</keyword>
<keyword evidence="5" id="KW-1185">Reference proteome</keyword>
<dbReference type="Pfam" id="PF08279">
    <property type="entry name" value="HTH_11"/>
    <property type="match status" value="1"/>
</dbReference>
<gene>
    <name evidence="4" type="ORF">SAMN04488055_3879</name>
</gene>
<dbReference type="OrthoDB" id="9815009at2"/>
<feature type="domain" description="HTH deoR-type" evidence="3">
    <location>
        <begin position="3"/>
        <end position="58"/>
    </location>
</feature>
<protein>
    <submittedName>
        <fullName evidence="4">Predicted DNA-binding transcriptional regulator YafY, contains an HTH and WYL domains</fullName>
    </submittedName>
</protein>